<dbReference type="InterPro" id="IPR026956">
    <property type="entry name" value="D-ser_dehydrat-like_dom"/>
</dbReference>
<dbReference type="Pfam" id="PF14031">
    <property type="entry name" value="D-ser_dehydrat"/>
    <property type="match status" value="1"/>
</dbReference>
<dbReference type="InterPro" id="IPR051466">
    <property type="entry name" value="D-amino_acid_metab_enzyme"/>
</dbReference>
<dbReference type="Pfam" id="PF01168">
    <property type="entry name" value="Ala_racemase_N"/>
    <property type="match status" value="1"/>
</dbReference>
<dbReference type="InterPro" id="IPR042208">
    <property type="entry name" value="D-ser_dehydrat-like_sf"/>
</dbReference>
<protein>
    <submittedName>
        <fullName evidence="4">Low-specificity D-threonine aldolase</fullName>
    </submittedName>
</protein>
<keyword evidence="2" id="KW-0456">Lyase</keyword>
<name>A0A3B0T384_9ZZZZ</name>
<evidence type="ECO:0000256" key="1">
    <source>
        <dbReference type="ARBA" id="ARBA00005323"/>
    </source>
</evidence>
<proteinExistence type="inferred from homology"/>
<feature type="domain" description="D-serine dehydratase-like" evidence="3">
    <location>
        <begin position="268"/>
        <end position="351"/>
    </location>
</feature>
<dbReference type="SMART" id="SM01119">
    <property type="entry name" value="D-ser_dehydrat"/>
    <property type="match status" value="1"/>
</dbReference>
<evidence type="ECO:0000259" key="3">
    <source>
        <dbReference type="SMART" id="SM01119"/>
    </source>
</evidence>
<dbReference type="SUPFAM" id="SSF51419">
    <property type="entry name" value="PLP-binding barrel"/>
    <property type="match status" value="1"/>
</dbReference>
<dbReference type="AlphaFoldDB" id="A0A3B0T384"/>
<dbReference type="Gene3D" id="2.40.37.20">
    <property type="entry name" value="D-serine dehydratase-like domain"/>
    <property type="match status" value="1"/>
</dbReference>
<dbReference type="Gene3D" id="3.20.20.10">
    <property type="entry name" value="Alanine racemase"/>
    <property type="match status" value="1"/>
</dbReference>
<dbReference type="PANTHER" id="PTHR28004:SF2">
    <property type="entry name" value="D-SERINE DEHYDRATASE"/>
    <property type="match status" value="1"/>
</dbReference>
<evidence type="ECO:0000256" key="2">
    <source>
        <dbReference type="ARBA" id="ARBA00023239"/>
    </source>
</evidence>
<evidence type="ECO:0000313" key="4">
    <source>
        <dbReference type="EMBL" id="VAW12408.1"/>
    </source>
</evidence>
<sequence>MELVTKEGPLLKEMSGKPVGELPTPVIVADYNDIVSNLSKLDEYFNNGNCKLRPHFKSHKCVTLARLQMAYKNTIGITCAKVSEAEQLVSGGLNDILIANQVIGVDKARRVALINEKATVRVAVDSIEGIKQLGNAAREVGVEIGALVEVDIGMNRGGVQPGKPVLDLAEAISATKGLRFDGLQSYEGHIVTLPDYKERKKRVEKDMLPLLESRALLEQKGFSVFVSSGGTGTYDITGNIEGIDELQCGSYALMDSAYKTIRPEFLNARYILATVISKRNDVIATDVGLKGMGAEYGNPIVIGYPDAETLYVAEEHTVIKNIDVKIGDKIKIIPPHGCTTNNFYSRMWITRNNKIEDIWPIEGRGCLE</sequence>
<accession>A0A3B0T384</accession>
<reference evidence="4" key="1">
    <citation type="submission" date="2018-06" db="EMBL/GenBank/DDBJ databases">
        <authorList>
            <person name="Zhirakovskaya E."/>
        </authorList>
    </citation>
    <scope>NUCLEOTIDE SEQUENCE</scope>
</reference>
<gene>
    <name evidence="4" type="ORF">MNBD_BACTEROID01-225</name>
</gene>
<dbReference type="InterPro" id="IPR001608">
    <property type="entry name" value="Ala_racemase_N"/>
</dbReference>
<dbReference type="GO" id="GO:0036088">
    <property type="term" value="P:D-serine catabolic process"/>
    <property type="evidence" value="ECO:0007669"/>
    <property type="project" value="TreeGrafter"/>
</dbReference>
<comment type="similarity">
    <text evidence="1">Belongs to the DSD1 family.</text>
</comment>
<dbReference type="GO" id="GO:0008721">
    <property type="term" value="F:D-serine ammonia-lyase activity"/>
    <property type="evidence" value="ECO:0007669"/>
    <property type="project" value="TreeGrafter"/>
</dbReference>
<dbReference type="InterPro" id="IPR029066">
    <property type="entry name" value="PLP-binding_barrel"/>
</dbReference>
<dbReference type="EMBL" id="UOEP01000002">
    <property type="protein sequence ID" value="VAW12408.1"/>
    <property type="molecule type" value="Genomic_DNA"/>
</dbReference>
<dbReference type="CDD" id="cd06819">
    <property type="entry name" value="PLPDE_III_LS_D-TA"/>
    <property type="match status" value="1"/>
</dbReference>
<organism evidence="4">
    <name type="scientific">hydrothermal vent metagenome</name>
    <dbReference type="NCBI Taxonomy" id="652676"/>
    <lineage>
        <taxon>unclassified sequences</taxon>
        <taxon>metagenomes</taxon>
        <taxon>ecological metagenomes</taxon>
    </lineage>
</organism>
<dbReference type="PANTHER" id="PTHR28004">
    <property type="entry name" value="ZGC:162816-RELATED"/>
    <property type="match status" value="1"/>
</dbReference>